<dbReference type="SUPFAM" id="SSF47240">
    <property type="entry name" value="Ferritin-like"/>
    <property type="match status" value="1"/>
</dbReference>
<organism evidence="1">
    <name type="scientific">Siphoviridae sp. ctvok7</name>
    <dbReference type="NCBI Taxonomy" id="2827596"/>
    <lineage>
        <taxon>Viruses</taxon>
        <taxon>Duplodnaviria</taxon>
        <taxon>Heunggongvirae</taxon>
        <taxon>Uroviricota</taxon>
        <taxon>Caudoviricetes</taxon>
    </lineage>
</organism>
<name>A0A8S5LM09_9CAUD</name>
<sequence length="77" mass="8373">MDYEQDYIAMLKQDLADENETVRKYLATLAVAPNGAVGRLLEIMADELDHIAIVSDLLLEAAAGQSADQEQLVPGVE</sequence>
<dbReference type="EMBL" id="BK015871">
    <property type="protein sequence ID" value="DAD70888.1"/>
    <property type="molecule type" value="Genomic_DNA"/>
</dbReference>
<evidence type="ECO:0000313" key="1">
    <source>
        <dbReference type="EMBL" id="DAD70888.1"/>
    </source>
</evidence>
<proteinExistence type="predicted"/>
<reference evidence="1" key="1">
    <citation type="journal article" date="2021" name="Proc. Natl. Acad. Sci. U.S.A.">
        <title>A Catalog of Tens of Thousands of Viruses from Human Metagenomes Reveals Hidden Associations with Chronic Diseases.</title>
        <authorList>
            <person name="Tisza M.J."/>
            <person name="Buck C.B."/>
        </authorList>
    </citation>
    <scope>NUCLEOTIDE SEQUENCE</scope>
    <source>
        <strain evidence="1">Ctvok7</strain>
    </source>
</reference>
<accession>A0A8S5LM09</accession>
<dbReference type="InterPro" id="IPR009078">
    <property type="entry name" value="Ferritin-like_SF"/>
</dbReference>
<protein>
    <submittedName>
        <fullName evidence="1">PROTEIN (FOUR-HELIX BUNDLE MODEL)-HELICAL BUNDLE, PROTEIN DESIGN, DE</fullName>
    </submittedName>
</protein>